<evidence type="ECO:0000313" key="3">
    <source>
        <dbReference type="Proteomes" id="UP000434409"/>
    </source>
</evidence>
<organism evidence="2 3">
    <name type="scientific">Suipraeoptans intestinalis</name>
    <dbReference type="NCBI Taxonomy" id="2606628"/>
    <lineage>
        <taxon>Bacteria</taxon>
        <taxon>Bacillati</taxon>
        <taxon>Bacillota</taxon>
        <taxon>Clostridia</taxon>
        <taxon>Lachnospirales</taxon>
        <taxon>Lachnospiraceae</taxon>
        <taxon>Suipraeoptans</taxon>
    </lineage>
</organism>
<gene>
    <name evidence="2" type="ORF">FYJ34_05730</name>
</gene>
<dbReference type="PANTHER" id="PTHR33164:SF101">
    <property type="entry name" value="TRANSCRIPTIONAL REPRESSOR MPRA"/>
    <property type="match status" value="1"/>
</dbReference>
<dbReference type="SUPFAM" id="SSF46785">
    <property type="entry name" value="Winged helix' DNA-binding domain"/>
    <property type="match status" value="1"/>
</dbReference>
<name>A0A6N7USS2_9FIRM</name>
<proteinExistence type="predicted"/>
<evidence type="ECO:0000259" key="1">
    <source>
        <dbReference type="PROSITE" id="PS50995"/>
    </source>
</evidence>
<dbReference type="InterPro" id="IPR036390">
    <property type="entry name" value="WH_DNA-bd_sf"/>
</dbReference>
<sequence>MGQEEMKIVIGLHRNTNELDRQTGRIAGKYGLTLSQFAVLEALYSKGDLTVGEVREKILSSVGTIPVIVNNLVGRGYVERLADQKDKRLCILHLTEEGRSVIQQAAPKNREMIREKMKELTAEEKKQLLFLLKKLGGILHE</sequence>
<reference evidence="2 3" key="1">
    <citation type="submission" date="2019-08" db="EMBL/GenBank/DDBJ databases">
        <title>In-depth cultivation of the pig gut microbiome towards novel bacterial diversity and tailored functional studies.</title>
        <authorList>
            <person name="Wylensek D."/>
            <person name="Hitch T.C.A."/>
            <person name="Clavel T."/>
        </authorList>
    </citation>
    <scope>NUCLEOTIDE SEQUENCE [LARGE SCALE GENOMIC DNA]</scope>
    <source>
        <strain evidence="2 3">68-1-5</strain>
    </source>
</reference>
<feature type="domain" description="HTH marR-type" evidence="1">
    <location>
        <begin position="5"/>
        <end position="137"/>
    </location>
</feature>
<dbReference type="RefSeq" id="WP_154478832.1">
    <property type="nucleotide sequence ID" value="NZ_JAQYBV010000075.1"/>
</dbReference>
<dbReference type="Gene3D" id="1.10.10.10">
    <property type="entry name" value="Winged helix-like DNA-binding domain superfamily/Winged helix DNA-binding domain"/>
    <property type="match status" value="1"/>
</dbReference>
<protein>
    <submittedName>
        <fullName evidence="2">MarR family transcriptional regulator</fullName>
    </submittedName>
</protein>
<dbReference type="AlphaFoldDB" id="A0A6N7USS2"/>
<dbReference type="EMBL" id="VULY01000018">
    <property type="protein sequence ID" value="MSR93774.1"/>
    <property type="molecule type" value="Genomic_DNA"/>
</dbReference>
<dbReference type="InterPro" id="IPR039422">
    <property type="entry name" value="MarR/SlyA-like"/>
</dbReference>
<dbReference type="GO" id="GO:0006950">
    <property type="term" value="P:response to stress"/>
    <property type="evidence" value="ECO:0007669"/>
    <property type="project" value="TreeGrafter"/>
</dbReference>
<dbReference type="PANTHER" id="PTHR33164">
    <property type="entry name" value="TRANSCRIPTIONAL REGULATOR, MARR FAMILY"/>
    <property type="match status" value="1"/>
</dbReference>
<evidence type="ECO:0000313" key="2">
    <source>
        <dbReference type="EMBL" id="MSR93774.1"/>
    </source>
</evidence>
<dbReference type="InterPro" id="IPR036388">
    <property type="entry name" value="WH-like_DNA-bd_sf"/>
</dbReference>
<dbReference type="InterPro" id="IPR000835">
    <property type="entry name" value="HTH_MarR-typ"/>
</dbReference>
<dbReference type="Pfam" id="PF12802">
    <property type="entry name" value="MarR_2"/>
    <property type="match status" value="1"/>
</dbReference>
<comment type="caution">
    <text evidence="2">The sequence shown here is derived from an EMBL/GenBank/DDBJ whole genome shotgun (WGS) entry which is preliminary data.</text>
</comment>
<keyword evidence="3" id="KW-1185">Reference proteome</keyword>
<dbReference type="PROSITE" id="PS50995">
    <property type="entry name" value="HTH_MARR_2"/>
    <property type="match status" value="1"/>
</dbReference>
<dbReference type="SMART" id="SM00347">
    <property type="entry name" value="HTH_MARR"/>
    <property type="match status" value="1"/>
</dbReference>
<dbReference type="Proteomes" id="UP000434409">
    <property type="component" value="Unassembled WGS sequence"/>
</dbReference>
<accession>A0A6N7USS2</accession>
<dbReference type="GO" id="GO:0003700">
    <property type="term" value="F:DNA-binding transcription factor activity"/>
    <property type="evidence" value="ECO:0007669"/>
    <property type="project" value="InterPro"/>
</dbReference>